<accession>A0A8J3QUQ2</accession>
<dbReference type="RefSeq" id="WP_203921386.1">
    <property type="nucleotide sequence ID" value="NZ_BONZ01000058.1"/>
</dbReference>
<feature type="transmembrane region" description="Helical" evidence="7">
    <location>
        <begin position="468"/>
        <end position="489"/>
    </location>
</feature>
<dbReference type="PANTHER" id="PTHR30572">
    <property type="entry name" value="MEMBRANE COMPONENT OF TRANSPORTER-RELATED"/>
    <property type="match status" value="1"/>
</dbReference>
<feature type="transmembrane region" description="Helical" evidence="7">
    <location>
        <begin position="313"/>
        <end position="336"/>
    </location>
</feature>
<organism evidence="9 10">
    <name type="scientific">Rugosimonospora africana</name>
    <dbReference type="NCBI Taxonomy" id="556532"/>
    <lineage>
        <taxon>Bacteria</taxon>
        <taxon>Bacillati</taxon>
        <taxon>Actinomycetota</taxon>
        <taxon>Actinomycetes</taxon>
        <taxon>Micromonosporales</taxon>
        <taxon>Micromonosporaceae</taxon>
        <taxon>Rugosimonospora</taxon>
    </lineage>
</organism>
<evidence type="ECO:0000256" key="1">
    <source>
        <dbReference type="ARBA" id="ARBA00004651"/>
    </source>
</evidence>
<evidence type="ECO:0000259" key="8">
    <source>
        <dbReference type="Pfam" id="PF02687"/>
    </source>
</evidence>
<evidence type="ECO:0000256" key="3">
    <source>
        <dbReference type="ARBA" id="ARBA00022692"/>
    </source>
</evidence>
<keyword evidence="10" id="KW-1185">Reference proteome</keyword>
<keyword evidence="2" id="KW-1003">Cell membrane</keyword>
<feature type="transmembrane region" description="Helical" evidence="7">
    <location>
        <begin position="427"/>
        <end position="448"/>
    </location>
</feature>
<feature type="domain" description="ABC3 transporter permease C-terminal" evidence="8">
    <location>
        <begin position="265"/>
        <end position="379"/>
    </location>
</feature>
<dbReference type="EMBL" id="BONZ01000058">
    <property type="protein sequence ID" value="GIH17835.1"/>
    <property type="molecule type" value="Genomic_DNA"/>
</dbReference>
<keyword evidence="3 7" id="KW-0812">Transmembrane</keyword>
<comment type="subcellular location">
    <subcellularLocation>
        <location evidence="1">Cell membrane</location>
        <topology evidence="1">Multi-pass membrane protein</topology>
    </subcellularLocation>
</comment>
<evidence type="ECO:0000313" key="9">
    <source>
        <dbReference type="EMBL" id="GIH17835.1"/>
    </source>
</evidence>
<dbReference type="InterPro" id="IPR050250">
    <property type="entry name" value="Macrolide_Exporter_MacB"/>
</dbReference>
<keyword evidence="5 7" id="KW-0472">Membrane</keyword>
<dbReference type="GO" id="GO:0022857">
    <property type="term" value="F:transmembrane transporter activity"/>
    <property type="evidence" value="ECO:0007669"/>
    <property type="project" value="TreeGrafter"/>
</dbReference>
<evidence type="ECO:0000256" key="7">
    <source>
        <dbReference type="SAM" id="Phobius"/>
    </source>
</evidence>
<dbReference type="Pfam" id="PF02687">
    <property type="entry name" value="FtsX"/>
    <property type="match status" value="2"/>
</dbReference>
<feature type="transmembrane region" description="Helical" evidence="7">
    <location>
        <begin position="524"/>
        <end position="545"/>
    </location>
</feature>
<evidence type="ECO:0000256" key="6">
    <source>
        <dbReference type="ARBA" id="ARBA00038076"/>
    </source>
</evidence>
<sequence>MAGRLLLVCRLLVRDLRRRPTETVLLLAAIAAATGTLTLGLALNGIADRPYQRTRAATAGPDVVVEPPEVTGTQALTALAPLTTAPGVTGHSGPYPVAYLMLTARGKTVHAVVEGRDRAPATLDRPAVTGGTWVRPGGVVFERAFADALGVHTGDTVSVDGHSLRVDGTAVTAARAAYPRAGWRVPGTPFTDPGGLVWVDRGDIAALAGGSQSLSYTLNVKLADPAAHDAFGAVSSAALNTRSWQFIAEEDSALAKQARKTMLIGSWLLAALAVASVAGIVAGRVIGQRRRLGLLKAVGAGPAMVAAVHLAEYLVIGLAAAGIGLAAGWLAAPLLASPGGGFLGSVGAHPPALRTVVAATCFALVIAAAAALAPVVRAAITDTVHALADAASPPRRRGGRVRLSRRLPTALLIGVRINARRPRRARLAMVNTLITTTTLAAALMFQVQNRQETHIGPSELVNPDDERSYHAMLIVIVVLCVLALINAVVSTWSAVLDARHPLAVARTLGATPGQATAGLSAAQLLPAVPGVAAGIPAGIVLFLAASAGQIRYPPGVWWLATALGILLAVAALTAVPAIAAARRPVADTLRSTAS</sequence>
<comment type="caution">
    <text evidence="9">The sequence shown here is derived from an EMBL/GenBank/DDBJ whole genome shotgun (WGS) entry which is preliminary data.</text>
</comment>
<feature type="transmembrane region" description="Helical" evidence="7">
    <location>
        <begin position="557"/>
        <end position="581"/>
    </location>
</feature>
<feature type="transmembrane region" description="Helical" evidence="7">
    <location>
        <begin position="264"/>
        <end position="286"/>
    </location>
</feature>
<feature type="domain" description="ABC3 transporter permease C-terminal" evidence="8">
    <location>
        <begin position="474"/>
        <end position="582"/>
    </location>
</feature>
<dbReference type="GO" id="GO:0005886">
    <property type="term" value="C:plasma membrane"/>
    <property type="evidence" value="ECO:0007669"/>
    <property type="project" value="UniProtKB-SubCell"/>
</dbReference>
<keyword evidence="4 7" id="KW-1133">Transmembrane helix</keyword>
<gene>
    <name evidence="9" type="ORF">Raf01_60070</name>
</gene>
<name>A0A8J3QUQ2_9ACTN</name>
<evidence type="ECO:0000256" key="4">
    <source>
        <dbReference type="ARBA" id="ARBA00022989"/>
    </source>
</evidence>
<comment type="similarity">
    <text evidence="6">Belongs to the ABC-4 integral membrane protein family.</text>
</comment>
<proteinExistence type="inferred from homology"/>
<evidence type="ECO:0000256" key="5">
    <source>
        <dbReference type="ARBA" id="ARBA00023136"/>
    </source>
</evidence>
<feature type="transmembrane region" description="Helical" evidence="7">
    <location>
        <begin position="356"/>
        <end position="376"/>
    </location>
</feature>
<feature type="transmembrane region" description="Helical" evidence="7">
    <location>
        <begin position="24"/>
        <end position="43"/>
    </location>
</feature>
<dbReference type="Proteomes" id="UP000642748">
    <property type="component" value="Unassembled WGS sequence"/>
</dbReference>
<evidence type="ECO:0000313" key="10">
    <source>
        <dbReference type="Proteomes" id="UP000642748"/>
    </source>
</evidence>
<dbReference type="AlphaFoldDB" id="A0A8J3QUQ2"/>
<dbReference type="PANTHER" id="PTHR30572:SF4">
    <property type="entry name" value="ABC TRANSPORTER PERMEASE YTRF"/>
    <property type="match status" value="1"/>
</dbReference>
<dbReference type="InterPro" id="IPR003838">
    <property type="entry name" value="ABC3_permease_C"/>
</dbReference>
<evidence type="ECO:0000256" key="2">
    <source>
        <dbReference type="ARBA" id="ARBA00022475"/>
    </source>
</evidence>
<protein>
    <recommendedName>
        <fullName evidence="8">ABC3 transporter permease C-terminal domain-containing protein</fullName>
    </recommendedName>
</protein>
<reference evidence="9" key="1">
    <citation type="submission" date="2021-01" db="EMBL/GenBank/DDBJ databases">
        <title>Whole genome shotgun sequence of Rugosimonospora africana NBRC 104875.</title>
        <authorList>
            <person name="Komaki H."/>
            <person name="Tamura T."/>
        </authorList>
    </citation>
    <scope>NUCLEOTIDE SEQUENCE</scope>
    <source>
        <strain evidence="9">NBRC 104875</strain>
    </source>
</reference>